<dbReference type="HOGENOM" id="CLU_2054249_0_0_1"/>
<name>A0DG54_PARTE</name>
<dbReference type="AlphaFoldDB" id="A0DG54"/>
<gene>
    <name evidence="7" type="ORF">GSPATT00002149001</name>
</gene>
<dbReference type="InParanoid" id="A0DG54"/>
<dbReference type="GeneID" id="5035203"/>
<organism evidence="7 8">
    <name type="scientific">Paramecium tetraurelia</name>
    <dbReference type="NCBI Taxonomy" id="5888"/>
    <lineage>
        <taxon>Eukaryota</taxon>
        <taxon>Sar</taxon>
        <taxon>Alveolata</taxon>
        <taxon>Ciliophora</taxon>
        <taxon>Intramacronucleata</taxon>
        <taxon>Oligohymenophorea</taxon>
        <taxon>Peniculida</taxon>
        <taxon>Parameciidae</taxon>
        <taxon>Paramecium</taxon>
    </lineage>
</organism>
<dbReference type="OrthoDB" id="78652at2759"/>
<evidence type="ECO:0000259" key="6">
    <source>
        <dbReference type="Pfam" id="PF04130"/>
    </source>
</evidence>
<dbReference type="EMBL" id="CT868429">
    <property type="protein sequence ID" value="CAK82021.1"/>
    <property type="molecule type" value="Genomic_DNA"/>
</dbReference>
<keyword evidence="5" id="KW-0206">Cytoskeleton</keyword>
<sequence length="120" mass="14542">MISRMQNEINFELIRKIMDEFEQSVSNQLFLNLQQIVKNIFQIIKFVHKYIELVNRIEMQHHQLINKECYNLMVEFDTQFVALFKLIQLLAKSANQTALFQLLTRLDYNSYFDNKTNEKF</sequence>
<comment type="subcellular location">
    <subcellularLocation>
        <location evidence="1">Cytoplasm</location>
        <location evidence="1">Cytoskeleton</location>
    </subcellularLocation>
</comment>
<protein>
    <recommendedName>
        <fullName evidence="6">Gamma tubulin complex component C-terminal domain-containing protein</fullName>
    </recommendedName>
</protein>
<dbReference type="Gene3D" id="1.20.120.1900">
    <property type="entry name" value="Gamma-tubulin complex, C-terminal domain"/>
    <property type="match status" value="1"/>
</dbReference>
<evidence type="ECO:0000256" key="5">
    <source>
        <dbReference type="ARBA" id="ARBA00023212"/>
    </source>
</evidence>
<keyword evidence="8" id="KW-1185">Reference proteome</keyword>
<comment type="similarity">
    <text evidence="2">Belongs to the TUBGCP family.</text>
</comment>
<dbReference type="STRING" id="5888.A0DG54"/>
<evidence type="ECO:0000313" key="8">
    <source>
        <dbReference type="Proteomes" id="UP000000600"/>
    </source>
</evidence>
<feature type="domain" description="Gamma tubulin complex component C-terminal" evidence="6">
    <location>
        <begin position="3"/>
        <end position="112"/>
    </location>
</feature>
<evidence type="ECO:0000313" key="7">
    <source>
        <dbReference type="EMBL" id="CAK82021.1"/>
    </source>
</evidence>
<evidence type="ECO:0000256" key="4">
    <source>
        <dbReference type="ARBA" id="ARBA00022701"/>
    </source>
</evidence>
<dbReference type="InterPro" id="IPR042241">
    <property type="entry name" value="GCP_C_sf"/>
</dbReference>
<evidence type="ECO:0000256" key="1">
    <source>
        <dbReference type="ARBA" id="ARBA00004245"/>
    </source>
</evidence>
<dbReference type="KEGG" id="ptm:GSPATT00002149001"/>
<evidence type="ECO:0000256" key="3">
    <source>
        <dbReference type="ARBA" id="ARBA00022490"/>
    </source>
</evidence>
<dbReference type="GO" id="GO:0005874">
    <property type="term" value="C:microtubule"/>
    <property type="evidence" value="ECO:0007669"/>
    <property type="project" value="UniProtKB-KW"/>
</dbReference>
<accession>A0DG54</accession>
<dbReference type="Pfam" id="PF04130">
    <property type="entry name" value="GCP_C_terminal"/>
    <property type="match status" value="1"/>
</dbReference>
<dbReference type="GO" id="GO:0043015">
    <property type="term" value="F:gamma-tubulin binding"/>
    <property type="evidence" value="ECO:0007669"/>
    <property type="project" value="InterPro"/>
</dbReference>
<keyword evidence="4" id="KW-0493">Microtubule</keyword>
<dbReference type="RefSeq" id="XP_001449418.1">
    <property type="nucleotide sequence ID" value="XM_001449381.1"/>
</dbReference>
<reference evidence="7 8" key="1">
    <citation type="journal article" date="2006" name="Nature">
        <title>Global trends of whole-genome duplications revealed by the ciliate Paramecium tetraurelia.</title>
        <authorList>
            <consortium name="Genoscope"/>
            <person name="Aury J.-M."/>
            <person name="Jaillon O."/>
            <person name="Duret L."/>
            <person name="Noel B."/>
            <person name="Jubin C."/>
            <person name="Porcel B.M."/>
            <person name="Segurens B."/>
            <person name="Daubin V."/>
            <person name="Anthouard V."/>
            <person name="Aiach N."/>
            <person name="Arnaiz O."/>
            <person name="Billaut A."/>
            <person name="Beisson J."/>
            <person name="Blanc I."/>
            <person name="Bouhouche K."/>
            <person name="Camara F."/>
            <person name="Duharcourt S."/>
            <person name="Guigo R."/>
            <person name="Gogendeau D."/>
            <person name="Katinka M."/>
            <person name="Keller A.-M."/>
            <person name="Kissmehl R."/>
            <person name="Klotz C."/>
            <person name="Koll F."/>
            <person name="Le Moue A."/>
            <person name="Lepere C."/>
            <person name="Malinsky S."/>
            <person name="Nowacki M."/>
            <person name="Nowak J.K."/>
            <person name="Plattner H."/>
            <person name="Poulain J."/>
            <person name="Ruiz F."/>
            <person name="Serrano V."/>
            <person name="Zagulski M."/>
            <person name="Dessen P."/>
            <person name="Betermier M."/>
            <person name="Weissenbach J."/>
            <person name="Scarpelli C."/>
            <person name="Schachter V."/>
            <person name="Sperling L."/>
            <person name="Meyer E."/>
            <person name="Cohen J."/>
            <person name="Wincker P."/>
        </authorList>
    </citation>
    <scope>NUCLEOTIDE SEQUENCE [LARGE SCALE GENOMIC DNA]</scope>
    <source>
        <strain evidence="7 8">Stock d4-2</strain>
    </source>
</reference>
<dbReference type="InterPro" id="IPR040457">
    <property type="entry name" value="GCP_C"/>
</dbReference>
<proteinExistence type="inferred from homology"/>
<evidence type="ECO:0000256" key="2">
    <source>
        <dbReference type="ARBA" id="ARBA00010337"/>
    </source>
</evidence>
<dbReference type="Proteomes" id="UP000000600">
    <property type="component" value="Unassembled WGS sequence"/>
</dbReference>
<keyword evidence="3" id="KW-0963">Cytoplasm</keyword>